<dbReference type="GO" id="GO:0030527">
    <property type="term" value="F:structural constituent of chromatin"/>
    <property type="evidence" value="ECO:0007669"/>
    <property type="project" value="InterPro"/>
</dbReference>
<dbReference type="Pfam" id="PF00216">
    <property type="entry name" value="Bac_DNA_binding"/>
    <property type="match status" value="1"/>
</dbReference>
<dbReference type="SUPFAM" id="SSF47729">
    <property type="entry name" value="IHF-like DNA-binding proteins"/>
    <property type="match status" value="1"/>
</dbReference>
<dbReference type="PATRIC" id="fig|862908.3.peg.1501"/>
<dbReference type="AlphaFoldDB" id="E1X0U0"/>
<dbReference type="HOGENOM" id="CLU_105066_2_2_7"/>
<keyword evidence="5" id="KW-1185">Reference proteome</keyword>
<dbReference type="KEGG" id="bmx:BMS_1577"/>
<evidence type="ECO:0000313" key="4">
    <source>
        <dbReference type="EMBL" id="CBW26428.1"/>
    </source>
</evidence>
<protein>
    <submittedName>
        <fullName evidence="4">Integration host factor beta-subunit</fullName>
    </submittedName>
</protein>
<dbReference type="GO" id="GO:0005829">
    <property type="term" value="C:cytosol"/>
    <property type="evidence" value="ECO:0007669"/>
    <property type="project" value="TreeGrafter"/>
</dbReference>
<evidence type="ECO:0000313" key="5">
    <source>
        <dbReference type="Proteomes" id="UP000008963"/>
    </source>
</evidence>
<evidence type="ECO:0000256" key="2">
    <source>
        <dbReference type="ARBA" id="ARBA00023125"/>
    </source>
</evidence>
<dbReference type="Proteomes" id="UP000008963">
    <property type="component" value="Chromosome"/>
</dbReference>
<dbReference type="InterPro" id="IPR000119">
    <property type="entry name" value="Hist_DNA-bd"/>
</dbReference>
<sequence>MFLKERRMTKADLIAAIEKQANLTHKQAESIINICFDSMIKSLYNDERIEIRGFGSFANRNYKAYEGRNPKTGKVVKVPPKKVPFFKVGKELREMVDAGKDKYVIREA</sequence>
<evidence type="ECO:0000256" key="1">
    <source>
        <dbReference type="ARBA" id="ARBA00010529"/>
    </source>
</evidence>
<dbReference type="EMBL" id="FQ312005">
    <property type="protein sequence ID" value="CBW26428.1"/>
    <property type="molecule type" value="Genomic_DNA"/>
</dbReference>
<accession>E1X0U0</accession>
<dbReference type="Gene3D" id="4.10.520.10">
    <property type="entry name" value="IHF-like DNA-binding proteins"/>
    <property type="match status" value="1"/>
</dbReference>
<gene>
    <name evidence="4" type="primary">ihfB</name>
    <name evidence="4" type="ordered locus">BMS_1577</name>
</gene>
<dbReference type="PRINTS" id="PR01727">
    <property type="entry name" value="DNABINDINGHU"/>
</dbReference>
<dbReference type="InterPro" id="IPR010992">
    <property type="entry name" value="IHF-like_DNA-bd_dom_sf"/>
</dbReference>
<dbReference type="PANTHER" id="PTHR33175">
    <property type="entry name" value="DNA-BINDING PROTEIN HU"/>
    <property type="match status" value="1"/>
</dbReference>
<organism evidence="4 5">
    <name type="scientific">Halobacteriovorax marinus (strain ATCC BAA-682 / DSM 15412 / SJ)</name>
    <name type="common">Bacteriovorax marinus</name>
    <dbReference type="NCBI Taxonomy" id="862908"/>
    <lineage>
        <taxon>Bacteria</taxon>
        <taxon>Pseudomonadati</taxon>
        <taxon>Bdellovibrionota</taxon>
        <taxon>Bacteriovoracia</taxon>
        <taxon>Bacteriovoracales</taxon>
        <taxon>Halobacteriovoraceae</taxon>
        <taxon>Halobacteriovorax</taxon>
    </lineage>
</organism>
<dbReference type="GO" id="GO:0003677">
    <property type="term" value="F:DNA binding"/>
    <property type="evidence" value="ECO:0007669"/>
    <property type="project" value="UniProtKB-KW"/>
</dbReference>
<keyword evidence="2" id="KW-0238">DNA-binding</keyword>
<dbReference type="CDD" id="cd13836">
    <property type="entry name" value="IHF_B"/>
    <property type="match status" value="1"/>
</dbReference>
<dbReference type="STRING" id="862908.BMS_1577"/>
<name>E1X0U0_HALMS</name>
<dbReference type="SMART" id="SM00411">
    <property type="entry name" value="BHL"/>
    <property type="match status" value="1"/>
</dbReference>
<comment type="similarity">
    <text evidence="1 3">Belongs to the bacterial histone-like protein family.</text>
</comment>
<reference evidence="5" key="1">
    <citation type="journal article" date="2013" name="ISME J.">
        <title>A small predatory core genome in the divergent marine Bacteriovorax marinus SJ and the terrestrial Bdellovibrio bacteriovorus.</title>
        <authorList>
            <person name="Crossman L.C."/>
            <person name="Chen H."/>
            <person name="Cerdeno-Tarraga A.M."/>
            <person name="Brooks K."/>
            <person name="Quail M.A."/>
            <person name="Pineiro S.A."/>
            <person name="Hobley L."/>
            <person name="Sockett R.E."/>
            <person name="Bentley S.D."/>
            <person name="Parkhill J."/>
            <person name="Williams H.N."/>
            <person name="Stine O.C."/>
        </authorList>
    </citation>
    <scope>NUCLEOTIDE SEQUENCE [LARGE SCALE GENOMIC DNA]</scope>
    <source>
        <strain evidence="5">ATCC BAA-682 / DSM 15412 / SJ</strain>
    </source>
</reference>
<proteinExistence type="inferred from homology"/>
<dbReference type="eggNOG" id="COG0776">
    <property type="taxonomic scope" value="Bacteria"/>
</dbReference>
<evidence type="ECO:0000256" key="3">
    <source>
        <dbReference type="RuleBase" id="RU003939"/>
    </source>
</evidence>
<dbReference type="PANTHER" id="PTHR33175:SF5">
    <property type="entry name" value="INTEGRATION HOST FACTOR SUBUNIT BETA"/>
    <property type="match status" value="1"/>
</dbReference>